<dbReference type="InterPro" id="IPR025110">
    <property type="entry name" value="AMP-bd_C"/>
</dbReference>
<dbReference type="SUPFAM" id="SSF56801">
    <property type="entry name" value="Acetyl-CoA synthetase-like"/>
    <property type="match status" value="1"/>
</dbReference>
<feature type="domain" description="AMP-binding enzyme C-terminal" evidence="4">
    <location>
        <begin position="429"/>
        <end position="504"/>
    </location>
</feature>
<dbReference type="EMBL" id="DSAY01000031">
    <property type="protein sequence ID" value="HDP14470.1"/>
    <property type="molecule type" value="Genomic_DNA"/>
</dbReference>
<evidence type="ECO:0000256" key="1">
    <source>
        <dbReference type="ARBA" id="ARBA00006432"/>
    </source>
</evidence>
<dbReference type="Pfam" id="PF13193">
    <property type="entry name" value="AMP-binding_C"/>
    <property type="match status" value="1"/>
</dbReference>
<dbReference type="Gene3D" id="3.30.300.30">
    <property type="match status" value="1"/>
</dbReference>
<feature type="domain" description="AMP-dependent synthetase/ligase" evidence="3">
    <location>
        <begin position="34"/>
        <end position="379"/>
    </location>
</feature>
<dbReference type="AlphaFoldDB" id="A0A7C1GJV0"/>
<comment type="similarity">
    <text evidence="1">Belongs to the ATP-dependent AMP-binding enzyme family.</text>
</comment>
<evidence type="ECO:0000259" key="3">
    <source>
        <dbReference type="Pfam" id="PF00501"/>
    </source>
</evidence>
<sequence>MYNTISPINMHYMSLERIYTCGKWVNNWIARRADISGNWIALKDDLTIPLRTVSFAQLNEVSNKIANFLRENFGISKGDYVAILSWSRIEFVATLLACFKIGCVLAPINTRYTSREIQEFVDKVNPKVLLYEKEFSETVSNIETKKVCYDCPNEFNYEKYSSNDVSTACCLEDPALILQTGGTTGKPKFAIVSHRMILWNAVNTVRDLVIPGDVTINTLPLFHIGAFTYLIPLLMFGGTSILMRRWNVDRFIDLVEEERPTFLFLVPTQLRMLLASPRFKDADFSSVRWFTSGGGALTPDIIEKIFEKGVVQKQGFGMTEMGPGIFALDPWDAKRKMGSIGKPNLLIEARVVLQDGSEAPRGVEGELYLRGPSVFSGYLKNEEEMKSIIKDGWLATGDVARVDEEGYFWIAGRIKNIIRSGEESVYPEEIERLLIMHPKIKDAVVIGVPDPKWGEVPKALIVLKEGEKITKEEVIDFLKDKLAKYKIPKYVEVVPQLVYTETGKVARQSLKILYGKPEDKLEV</sequence>
<dbReference type="GO" id="GO:0006631">
    <property type="term" value="P:fatty acid metabolic process"/>
    <property type="evidence" value="ECO:0007669"/>
    <property type="project" value="TreeGrafter"/>
</dbReference>
<dbReference type="InterPro" id="IPR020845">
    <property type="entry name" value="AMP-binding_CS"/>
</dbReference>
<dbReference type="InterPro" id="IPR000873">
    <property type="entry name" value="AMP-dep_synth/lig_dom"/>
</dbReference>
<evidence type="ECO:0000256" key="2">
    <source>
        <dbReference type="ARBA" id="ARBA00022598"/>
    </source>
</evidence>
<keyword evidence="2 5" id="KW-0436">Ligase</keyword>
<comment type="caution">
    <text evidence="5">The sequence shown here is derived from an EMBL/GenBank/DDBJ whole genome shotgun (WGS) entry which is preliminary data.</text>
</comment>
<proteinExistence type="inferred from homology"/>
<accession>A0A7C1GJV0</accession>
<dbReference type="PROSITE" id="PS00455">
    <property type="entry name" value="AMP_BINDING"/>
    <property type="match status" value="1"/>
</dbReference>
<name>A0A7C1GJV0_9CREN</name>
<reference evidence="5" key="1">
    <citation type="journal article" date="2020" name="mSystems">
        <title>Genome- and Community-Level Interaction Insights into Carbon Utilization and Element Cycling Functions of Hydrothermarchaeota in Hydrothermal Sediment.</title>
        <authorList>
            <person name="Zhou Z."/>
            <person name="Liu Y."/>
            <person name="Xu W."/>
            <person name="Pan J."/>
            <person name="Luo Z.H."/>
            <person name="Li M."/>
        </authorList>
    </citation>
    <scope>NUCLEOTIDE SEQUENCE [LARGE SCALE GENOMIC DNA]</scope>
    <source>
        <strain evidence="5">SpSt-116</strain>
    </source>
</reference>
<dbReference type="Gene3D" id="3.40.50.12780">
    <property type="entry name" value="N-terminal domain of ligase-like"/>
    <property type="match status" value="1"/>
</dbReference>
<evidence type="ECO:0000259" key="4">
    <source>
        <dbReference type="Pfam" id="PF13193"/>
    </source>
</evidence>
<dbReference type="PANTHER" id="PTHR43201:SF5">
    <property type="entry name" value="MEDIUM-CHAIN ACYL-COA LIGASE ACSF2, MITOCHONDRIAL"/>
    <property type="match status" value="1"/>
</dbReference>
<organism evidence="5">
    <name type="scientific">Thermofilum adornatum</name>
    <dbReference type="NCBI Taxonomy" id="1365176"/>
    <lineage>
        <taxon>Archaea</taxon>
        <taxon>Thermoproteota</taxon>
        <taxon>Thermoprotei</taxon>
        <taxon>Thermofilales</taxon>
        <taxon>Thermofilaceae</taxon>
        <taxon>Thermofilum</taxon>
    </lineage>
</organism>
<dbReference type="InterPro" id="IPR042099">
    <property type="entry name" value="ANL_N_sf"/>
</dbReference>
<gene>
    <name evidence="5" type="ORF">ENN26_01650</name>
</gene>
<dbReference type="Pfam" id="PF00501">
    <property type="entry name" value="AMP-binding"/>
    <property type="match status" value="1"/>
</dbReference>
<evidence type="ECO:0000313" key="5">
    <source>
        <dbReference type="EMBL" id="HDP14470.1"/>
    </source>
</evidence>
<dbReference type="PANTHER" id="PTHR43201">
    <property type="entry name" value="ACYL-COA SYNTHETASE"/>
    <property type="match status" value="1"/>
</dbReference>
<protein>
    <submittedName>
        <fullName evidence="5">Long-chain fatty acid--CoA ligase</fullName>
    </submittedName>
</protein>
<dbReference type="InterPro" id="IPR045851">
    <property type="entry name" value="AMP-bd_C_sf"/>
</dbReference>
<dbReference type="GO" id="GO:0031956">
    <property type="term" value="F:medium-chain fatty acid-CoA ligase activity"/>
    <property type="evidence" value="ECO:0007669"/>
    <property type="project" value="TreeGrafter"/>
</dbReference>